<dbReference type="Gene3D" id="3.10.450.50">
    <property type="match status" value="1"/>
</dbReference>
<proteinExistence type="predicted"/>
<dbReference type="RefSeq" id="WP_380798007.1">
    <property type="nucleotide sequence ID" value="NZ_JBHRVU010000005.1"/>
</dbReference>
<evidence type="ECO:0000313" key="2">
    <source>
        <dbReference type="EMBL" id="MFC3443307.1"/>
    </source>
</evidence>
<dbReference type="InterPro" id="IPR032710">
    <property type="entry name" value="NTF2-like_dom_sf"/>
</dbReference>
<dbReference type="InterPro" id="IPR037401">
    <property type="entry name" value="SnoaL-like"/>
</dbReference>
<reference evidence="3" key="1">
    <citation type="journal article" date="2019" name="Int. J. Syst. Evol. Microbiol.">
        <title>The Global Catalogue of Microorganisms (GCM) 10K type strain sequencing project: providing services to taxonomists for standard genome sequencing and annotation.</title>
        <authorList>
            <consortium name="The Broad Institute Genomics Platform"/>
            <consortium name="The Broad Institute Genome Sequencing Center for Infectious Disease"/>
            <person name="Wu L."/>
            <person name="Ma J."/>
        </authorList>
    </citation>
    <scope>NUCLEOTIDE SEQUENCE [LARGE SCALE GENOMIC DNA]</scope>
    <source>
        <strain evidence="3">CCM 7491</strain>
    </source>
</reference>
<evidence type="ECO:0000259" key="1">
    <source>
        <dbReference type="Pfam" id="PF13577"/>
    </source>
</evidence>
<keyword evidence="3" id="KW-1185">Reference proteome</keyword>
<organism evidence="2 3">
    <name type="scientific">Sphingobium rhizovicinum</name>
    <dbReference type="NCBI Taxonomy" id="432308"/>
    <lineage>
        <taxon>Bacteria</taxon>
        <taxon>Pseudomonadati</taxon>
        <taxon>Pseudomonadota</taxon>
        <taxon>Alphaproteobacteria</taxon>
        <taxon>Sphingomonadales</taxon>
        <taxon>Sphingomonadaceae</taxon>
        <taxon>Sphingobium</taxon>
    </lineage>
</organism>
<feature type="domain" description="SnoaL-like" evidence="1">
    <location>
        <begin position="8"/>
        <end position="130"/>
    </location>
</feature>
<evidence type="ECO:0000313" key="3">
    <source>
        <dbReference type="Proteomes" id="UP001595681"/>
    </source>
</evidence>
<dbReference type="Pfam" id="PF13577">
    <property type="entry name" value="SnoaL_4"/>
    <property type="match status" value="1"/>
</dbReference>
<dbReference type="EMBL" id="JBHRVU010000005">
    <property type="protein sequence ID" value="MFC3443307.1"/>
    <property type="molecule type" value="Genomic_DNA"/>
</dbReference>
<accession>A0ABV7NLI4</accession>
<comment type="caution">
    <text evidence="2">The sequence shown here is derived from an EMBL/GenBank/DDBJ whole genome shotgun (WGS) entry which is preliminary data.</text>
</comment>
<dbReference type="SUPFAM" id="SSF54427">
    <property type="entry name" value="NTF2-like"/>
    <property type="match status" value="1"/>
</dbReference>
<dbReference type="Proteomes" id="UP001595681">
    <property type="component" value="Unassembled WGS sequence"/>
</dbReference>
<gene>
    <name evidence="2" type="ORF">ACFOKF_19315</name>
</gene>
<name>A0ABV7NLI4_9SPHN</name>
<sequence>MADALDILLSKQACAELVYTLARGLDRCDRDMLLSVFHSDATDDHGGFKGTAAEFVDWVTGLLPSMERTQHLIGNVLIDVKGDHAVGEACFMANHDMTSADGKPIRMIAAGRYLDRFERRDGVWKISHRHAVYDWNANLERTDTWDRSPGSPRVFGERGKGDPLYAHRATLNNG</sequence>
<dbReference type="CDD" id="cd00531">
    <property type="entry name" value="NTF2_like"/>
    <property type="match status" value="1"/>
</dbReference>
<protein>
    <submittedName>
        <fullName evidence="2">Nuclear transport factor 2 family protein</fullName>
    </submittedName>
</protein>